<name>A0ABP0CI75_9PEZI</name>
<reference evidence="6 7" key="1">
    <citation type="submission" date="2024-01" db="EMBL/GenBank/DDBJ databases">
        <authorList>
            <person name="Allen C."/>
            <person name="Tagirdzhanova G."/>
        </authorList>
    </citation>
    <scope>NUCLEOTIDE SEQUENCE [LARGE SCALE GENOMIC DNA]</scope>
</reference>
<protein>
    <recommendedName>
        <fullName evidence="5">Zn(2)-C6 fungal-type domain-containing protein</fullName>
    </recommendedName>
</protein>
<dbReference type="InterPro" id="IPR050987">
    <property type="entry name" value="AtrR-like"/>
</dbReference>
<dbReference type="PROSITE" id="PS50048">
    <property type="entry name" value="ZN2_CY6_FUNGAL_2"/>
    <property type="match status" value="1"/>
</dbReference>
<feature type="region of interest" description="Disordered" evidence="4">
    <location>
        <begin position="1097"/>
        <end position="1127"/>
    </location>
</feature>
<dbReference type="Pfam" id="PF04082">
    <property type="entry name" value="Fungal_trans"/>
    <property type="match status" value="1"/>
</dbReference>
<feature type="region of interest" description="Disordered" evidence="4">
    <location>
        <begin position="454"/>
        <end position="477"/>
    </location>
</feature>
<feature type="compositionally biased region" description="Low complexity" evidence="4">
    <location>
        <begin position="818"/>
        <end position="835"/>
    </location>
</feature>
<feature type="compositionally biased region" description="Low complexity" evidence="4">
    <location>
        <begin position="1203"/>
        <end position="1214"/>
    </location>
</feature>
<dbReference type="SUPFAM" id="SSF57701">
    <property type="entry name" value="Zn2/Cys6 DNA-binding domain"/>
    <property type="match status" value="1"/>
</dbReference>
<evidence type="ECO:0000259" key="5">
    <source>
        <dbReference type="PROSITE" id="PS50048"/>
    </source>
</evidence>
<dbReference type="Gene3D" id="4.10.240.10">
    <property type="entry name" value="Zn(2)-C6 fungal-type DNA-binding domain"/>
    <property type="match status" value="1"/>
</dbReference>
<feature type="compositionally biased region" description="Basic and acidic residues" evidence="4">
    <location>
        <begin position="302"/>
        <end position="312"/>
    </location>
</feature>
<feature type="compositionally biased region" description="Low complexity" evidence="4">
    <location>
        <begin position="1237"/>
        <end position="1248"/>
    </location>
</feature>
<feature type="compositionally biased region" description="Basic residues" evidence="4">
    <location>
        <begin position="176"/>
        <end position="188"/>
    </location>
</feature>
<dbReference type="InterPro" id="IPR001138">
    <property type="entry name" value="Zn2Cys6_DnaBD"/>
</dbReference>
<dbReference type="InterPro" id="IPR007219">
    <property type="entry name" value="XnlR_reg_dom"/>
</dbReference>
<dbReference type="PANTHER" id="PTHR46910">
    <property type="entry name" value="TRANSCRIPTION FACTOR PDR1"/>
    <property type="match status" value="1"/>
</dbReference>
<evidence type="ECO:0000313" key="7">
    <source>
        <dbReference type="Proteomes" id="UP001642482"/>
    </source>
</evidence>
<dbReference type="PROSITE" id="PS00463">
    <property type="entry name" value="ZN2_CY6_FUNGAL_1"/>
    <property type="match status" value="1"/>
</dbReference>
<gene>
    <name evidence="6" type="ORF">SEUCBS140593_008037</name>
</gene>
<feature type="compositionally biased region" description="Basic residues" evidence="4">
    <location>
        <begin position="292"/>
        <end position="301"/>
    </location>
</feature>
<comment type="caution">
    <text evidence="6">The sequence shown here is derived from an EMBL/GenBank/DDBJ whole genome shotgun (WGS) entry which is preliminary data.</text>
</comment>
<feature type="compositionally biased region" description="Low complexity" evidence="4">
    <location>
        <begin position="252"/>
        <end position="263"/>
    </location>
</feature>
<feature type="compositionally biased region" description="Basic and acidic residues" evidence="4">
    <location>
        <begin position="145"/>
        <end position="155"/>
    </location>
</feature>
<feature type="compositionally biased region" description="Polar residues" evidence="4">
    <location>
        <begin position="455"/>
        <end position="476"/>
    </location>
</feature>
<dbReference type="SMART" id="SM00066">
    <property type="entry name" value="GAL4"/>
    <property type="match status" value="1"/>
</dbReference>
<feature type="region of interest" description="Disordered" evidence="4">
    <location>
        <begin position="1044"/>
        <end position="1072"/>
    </location>
</feature>
<sequence>MAMATSLHNHYPRSPNPSTRSFDSSSVSSSSAASPRLLPALHGRFLTGGSVSASGSNLNSIHGYASTGTRSDGFLLSRGNLGATKPASIAALPALPGPQPVGVLPGSNVSGRLPSSHEHGHEQQQHHHQHHFDHHQALYGQGTNEGDHEHEHAHERHEYQYGRHQDRYDQYEHSNEHHHHHQSNHFRHPYPSAMGGRGDSLPPTDSLASTPGPGYIALPPLHHGGGGGSATASMSMGGGGGPQHPLPPPPSSLSSLSGVAAAASRHHQQHQQQQQQQLHQHHQQQQQQQQHAAKRAYRQRRKDPSCDACRERKVKCDATETTSCSECSNRQVKCQFTKETNRRMSSIKQMQDLERQLDRLRRENGGLRRILQERGFPKKEGDGPARMETDLSVAEGSSNVLDMDTDIDMHGHTGQLHQDLLHQQLGQQLPLLAIPEMGLNPTRRYGRASRYPPLSTATRQHQPPNWSSSPFTSAGQPQPLFDLGRARTNLRTFARGLWTPPAPFDRTTDTSLPAPTALPPSMQLSTSTSLSLPDIPPREIADTLLHAYYTSIHTMLPMIHWSTFQRQVDELYRTGADQEGSRAFVALFFAVMAVGGLYCTYFVDLTTSAFTAVHLAEAARALIDPWTMTTSTSSKSGYLDDIRTLLILAVFLNERNLKTASWTWLASAVRLAQGMGLYMEPSSGNNSSSEIHRRVWWALYIFDRSLALDLGNRPMLIQDDDCDVALPSDDGDPYTQPQSMIAVLAVVRAYSSLSKLLSAASSFTYSPSAHPSLPLHETSYLTGGSGGGRPLSSSSPVSTPSPSSSFATPAAIHPPPLATNAATTPTIGSSTSLLPSGTSIPSTHLATFDQHFTACLRGFPPACDPANQYPEAQSLSVRQLSSLVYLMHARLILHRHNLAPYAAHPQRSSGGHPHHQHQQQQQSQQARISAVEQCTHTALETATLVRRTGLTDESHEGETNIFSKEQLVNASGATALLASHLMRCTLFLLLTGHTEAAALLVRALATISVVRHEVVTPCGRFLAFFTSCLAFKRAEYTAYLARATPPQTQQQQQQQMPPQPPQPAPGPPPQTLYDALIRDEELLVYVSADLQSSPESAWVWDGDHSSSEPTSTDPASGPASTSAPKFSAVNALTNIEVRMGLTEEESRDWGGWEQLENRVRSLAALRGGTTGNVSTPATAATTMPITAGGGSGGAGAAQPPPTSYSTTTTGTTSPVAHYTHQPMQSLPPLLSGPTQAQQHQQHQQSPYPSHLPPPQQQHPYPHQQYEAGYGHNVSSNNSVVMSDAPNGPSAAPRRVDSPAIGGSSKSKNEERISIANII</sequence>
<feature type="region of interest" description="Disordered" evidence="4">
    <location>
        <begin position="1"/>
        <end position="32"/>
    </location>
</feature>
<feature type="compositionally biased region" description="Low complexity" evidence="4">
    <location>
        <begin position="18"/>
        <end position="32"/>
    </location>
</feature>
<dbReference type="CDD" id="cd00067">
    <property type="entry name" value="GAL4"/>
    <property type="match status" value="1"/>
</dbReference>
<keyword evidence="2" id="KW-0539">Nucleus</keyword>
<evidence type="ECO:0000256" key="3">
    <source>
        <dbReference type="SAM" id="Coils"/>
    </source>
</evidence>
<feature type="region of interest" description="Disordered" evidence="4">
    <location>
        <begin position="172"/>
        <end position="312"/>
    </location>
</feature>
<evidence type="ECO:0000256" key="4">
    <source>
        <dbReference type="SAM" id="MobiDB-lite"/>
    </source>
</evidence>
<proteinExistence type="predicted"/>
<feature type="region of interest" description="Disordered" evidence="4">
    <location>
        <begin position="108"/>
        <end position="155"/>
    </location>
</feature>
<dbReference type="CDD" id="cd12148">
    <property type="entry name" value="fungal_TF_MHR"/>
    <property type="match status" value="1"/>
</dbReference>
<feature type="region of interest" description="Disordered" evidence="4">
    <location>
        <begin position="776"/>
        <end position="835"/>
    </location>
</feature>
<evidence type="ECO:0000256" key="1">
    <source>
        <dbReference type="ARBA" id="ARBA00022723"/>
    </source>
</evidence>
<organism evidence="6 7">
    <name type="scientific">Sporothrix eucalyptigena</name>
    <dbReference type="NCBI Taxonomy" id="1812306"/>
    <lineage>
        <taxon>Eukaryota</taxon>
        <taxon>Fungi</taxon>
        <taxon>Dikarya</taxon>
        <taxon>Ascomycota</taxon>
        <taxon>Pezizomycotina</taxon>
        <taxon>Sordariomycetes</taxon>
        <taxon>Sordariomycetidae</taxon>
        <taxon>Ophiostomatales</taxon>
        <taxon>Ophiostomataceae</taxon>
        <taxon>Sporothrix</taxon>
    </lineage>
</organism>
<keyword evidence="3" id="KW-0175">Coiled coil</keyword>
<feature type="compositionally biased region" description="Low complexity" evidence="4">
    <location>
        <begin position="790"/>
        <end position="805"/>
    </location>
</feature>
<feature type="compositionally biased region" description="Basic and acidic residues" evidence="4">
    <location>
        <begin position="115"/>
        <end position="125"/>
    </location>
</feature>
<feature type="compositionally biased region" description="Polar residues" evidence="4">
    <location>
        <begin position="1107"/>
        <end position="1124"/>
    </location>
</feature>
<dbReference type="SMART" id="SM00906">
    <property type="entry name" value="Fungal_trans"/>
    <property type="match status" value="1"/>
</dbReference>
<feature type="coiled-coil region" evidence="3">
    <location>
        <begin position="343"/>
        <end position="370"/>
    </location>
</feature>
<dbReference type="PANTHER" id="PTHR46910:SF1">
    <property type="entry name" value="MISCELLANEOUS ZN(II)2CYS6 TRANSCRIPTION FACTOR (EUROFUNG)-RELATED"/>
    <property type="match status" value="1"/>
</dbReference>
<dbReference type="InterPro" id="IPR036864">
    <property type="entry name" value="Zn2-C6_fun-type_DNA-bd_sf"/>
</dbReference>
<dbReference type="Pfam" id="PF00172">
    <property type="entry name" value="Zn_clus"/>
    <property type="match status" value="1"/>
</dbReference>
<feature type="domain" description="Zn(2)-C6 fungal-type" evidence="5">
    <location>
        <begin position="305"/>
        <end position="336"/>
    </location>
</feature>
<evidence type="ECO:0000313" key="6">
    <source>
        <dbReference type="EMBL" id="CAK7231769.1"/>
    </source>
</evidence>
<keyword evidence="1" id="KW-0479">Metal-binding</keyword>
<evidence type="ECO:0000256" key="2">
    <source>
        <dbReference type="ARBA" id="ARBA00023242"/>
    </source>
</evidence>
<feature type="compositionally biased region" description="Pro residues" evidence="4">
    <location>
        <begin position="1057"/>
        <end position="1070"/>
    </location>
</feature>
<feature type="compositionally biased region" description="Low complexity" evidence="4">
    <location>
        <begin position="1045"/>
        <end position="1056"/>
    </location>
</feature>
<feature type="compositionally biased region" description="Low complexity" evidence="4">
    <location>
        <begin position="270"/>
        <end position="291"/>
    </location>
</feature>
<dbReference type="Proteomes" id="UP001642482">
    <property type="component" value="Unassembled WGS sequence"/>
</dbReference>
<dbReference type="EMBL" id="CAWUHD010000105">
    <property type="protein sequence ID" value="CAK7231769.1"/>
    <property type="molecule type" value="Genomic_DNA"/>
</dbReference>
<keyword evidence="7" id="KW-1185">Reference proteome</keyword>
<feature type="region of interest" description="Disordered" evidence="4">
    <location>
        <begin position="902"/>
        <end position="927"/>
    </location>
</feature>
<feature type="region of interest" description="Disordered" evidence="4">
    <location>
        <begin position="1186"/>
        <end position="1318"/>
    </location>
</feature>
<accession>A0ABP0CI75</accession>